<organism evidence="3 4">
    <name type="scientific">Diceros bicornis minor</name>
    <name type="common">South-central black rhinoceros</name>
    <dbReference type="NCBI Taxonomy" id="77932"/>
    <lineage>
        <taxon>Eukaryota</taxon>
        <taxon>Metazoa</taxon>
        <taxon>Chordata</taxon>
        <taxon>Craniata</taxon>
        <taxon>Vertebrata</taxon>
        <taxon>Euteleostomi</taxon>
        <taxon>Mammalia</taxon>
        <taxon>Eutheria</taxon>
        <taxon>Laurasiatheria</taxon>
        <taxon>Perissodactyla</taxon>
        <taxon>Rhinocerotidae</taxon>
        <taxon>Diceros</taxon>
    </lineage>
</organism>
<keyword evidence="2" id="KW-0472">Membrane</keyword>
<dbReference type="EMBL" id="JACDTQ010000870">
    <property type="protein sequence ID" value="KAF5924817.1"/>
    <property type="molecule type" value="Genomic_DNA"/>
</dbReference>
<evidence type="ECO:0000313" key="3">
    <source>
        <dbReference type="EMBL" id="KAF5924817.1"/>
    </source>
</evidence>
<accession>A0A7J7FA42</accession>
<evidence type="ECO:0000313" key="4">
    <source>
        <dbReference type="Proteomes" id="UP000551758"/>
    </source>
</evidence>
<reference evidence="3 4" key="1">
    <citation type="journal article" date="2020" name="Mol. Biol. Evol.">
        <title>Interspecific Gene Flow and the Evolution of Specialization in Black and White Rhinoceros.</title>
        <authorList>
            <person name="Moodley Y."/>
            <person name="Westbury M.V."/>
            <person name="Russo I.M."/>
            <person name="Gopalakrishnan S."/>
            <person name="Rakotoarivelo A."/>
            <person name="Olsen R.A."/>
            <person name="Prost S."/>
            <person name="Tunstall T."/>
            <person name="Ryder O.A."/>
            <person name="Dalen L."/>
            <person name="Bruford M.W."/>
        </authorList>
    </citation>
    <scope>NUCLEOTIDE SEQUENCE [LARGE SCALE GENOMIC DNA]</scope>
    <source>
        <strain evidence="3">SBR-YM</strain>
        <tissue evidence="3">Skin</tissue>
    </source>
</reference>
<feature type="region of interest" description="Disordered" evidence="1">
    <location>
        <begin position="32"/>
        <end position="57"/>
    </location>
</feature>
<proteinExistence type="predicted"/>
<keyword evidence="2" id="KW-0812">Transmembrane</keyword>
<dbReference type="AlphaFoldDB" id="A0A7J7FA42"/>
<evidence type="ECO:0000256" key="2">
    <source>
        <dbReference type="SAM" id="Phobius"/>
    </source>
</evidence>
<protein>
    <submittedName>
        <fullName evidence="3">Uncharacterized protein</fullName>
    </submittedName>
</protein>
<gene>
    <name evidence="3" type="ORF">HPG69_014478</name>
</gene>
<evidence type="ECO:0000256" key="1">
    <source>
        <dbReference type="SAM" id="MobiDB-lite"/>
    </source>
</evidence>
<feature type="transmembrane region" description="Helical" evidence="2">
    <location>
        <begin position="6"/>
        <end position="26"/>
    </location>
</feature>
<name>A0A7J7FA42_DICBM</name>
<dbReference type="Proteomes" id="UP000551758">
    <property type="component" value="Unassembled WGS sequence"/>
</dbReference>
<keyword evidence="2" id="KW-1133">Transmembrane helix</keyword>
<keyword evidence="4" id="KW-1185">Reference proteome</keyword>
<comment type="caution">
    <text evidence="3">The sequence shown here is derived from an EMBL/GenBank/DDBJ whole genome shotgun (WGS) entry which is preliminary data.</text>
</comment>
<sequence>MEPSGNLFPSLVVVGHVVTLAVVWHWRRGRQRAQDEQGKRLGSCRQPQPLPRGWGRGEGGAVCLPPAFP</sequence>